<dbReference type="Proteomes" id="UP000824209">
    <property type="component" value="Unassembled WGS sequence"/>
</dbReference>
<dbReference type="Pfam" id="PF00072">
    <property type="entry name" value="Response_reg"/>
    <property type="match status" value="1"/>
</dbReference>
<dbReference type="PANTHER" id="PTHR37299:SF1">
    <property type="entry name" value="STAGE 0 SPORULATION PROTEIN A HOMOLOG"/>
    <property type="match status" value="1"/>
</dbReference>
<reference evidence="6" key="1">
    <citation type="journal article" date="2021" name="PeerJ">
        <title>Extensive microbial diversity within the chicken gut microbiome revealed by metagenomics and culture.</title>
        <authorList>
            <person name="Gilroy R."/>
            <person name="Ravi A."/>
            <person name="Getino M."/>
            <person name="Pursley I."/>
            <person name="Horton D.L."/>
            <person name="Alikhan N.F."/>
            <person name="Baker D."/>
            <person name="Gharbi K."/>
            <person name="Hall N."/>
            <person name="Watson M."/>
            <person name="Adriaenssens E.M."/>
            <person name="Foster-Nyarko E."/>
            <person name="Jarju S."/>
            <person name="Secka A."/>
            <person name="Antonio M."/>
            <person name="Oren A."/>
            <person name="Chaudhuri R.R."/>
            <person name="La Ragione R."/>
            <person name="Hildebrand F."/>
            <person name="Pallen M.J."/>
        </authorList>
    </citation>
    <scope>NUCLEOTIDE SEQUENCE</scope>
    <source>
        <strain evidence="6">ChiBcec8-14828</strain>
    </source>
</reference>
<dbReference type="SUPFAM" id="SSF52172">
    <property type="entry name" value="CheY-like"/>
    <property type="match status" value="1"/>
</dbReference>
<evidence type="ECO:0000256" key="2">
    <source>
        <dbReference type="ARBA" id="ARBA00024867"/>
    </source>
</evidence>
<dbReference type="EMBL" id="DWYA01000023">
    <property type="protein sequence ID" value="HJB39174.1"/>
    <property type="molecule type" value="Genomic_DNA"/>
</dbReference>
<evidence type="ECO:0000313" key="7">
    <source>
        <dbReference type="Proteomes" id="UP000824209"/>
    </source>
</evidence>
<sequence>MRIAVCDDEPQIVKQLTDLVMQCAPDCELTCYAHGEELLEAQKTFDLIFLDIQMKPLNGMETAKRIRSLDEGVLIVFITAWKEYVFDAFDVGAFHYLLKPVQLQKLREILQRAQRETDRRNHAKKQQLFLKTRERSFVVNVEDILFLENALRKVVIHTDAQTIPVYGTMSEFEKKLGPGFYRSHRGYLVNLARIAEYDAETIYMDNGETAYLTKKNYPDFVKCYMRFLRNGRGQDD</sequence>
<dbReference type="Pfam" id="PF04397">
    <property type="entry name" value="LytTR"/>
    <property type="match status" value="1"/>
</dbReference>
<feature type="domain" description="Response regulatory" evidence="4">
    <location>
        <begin position="2"/>
        <end position="114"/>
    </location>
</feature>
<comment type="function">
    <text evidence="2">May play the central regulatory role in sporulation. It may be an element of the effector pathway responsible for the activation of sporulation genes in response to nutritional stress. Spo0A may act in concert with spo0H (a sigma factor) to control the expression of some genes that are critical to the sporulation process.</text>
</comment>
<evidence type="ECO:0000256" key="1">
    <source>
        <dbReference type="ARBA" id="ARBA00018672"/>
    </source>
</evidence>
<dbReference type="InterPro" id="IPR046947">
    <property type="entry name" value="LytR-like"/>
</dbReference>
<evidence type="ECO:0000259" key="4">
    <source>
        <dbReference type="PROSITE" id="PS50110"/>
    </source>
</evidence>
<feature type="modified residue" description="4-aspartylphosphate" evidence="3">
    <location>
        <position position="51"/>
    </location>
</feature>
<reference evidence="6" key="2">
    <citation type="submission" date="2021-04" db="EMBL/GenBank/DDBJ databases">
        <authorList>
            <person name="Gilroy R."/>
        </authorList>
    </citation>
    <scope>NUCLEOTIDE SEQUENCE</scope>
    <source>
        <strain evidence="6">ChiBcec8-14828</strain>
    </source>
</reference>
<dbReference type="InterPro" id="IPR001789">
    <property type="entry name" value="Sig_transdc_resp-reg_receiver"/>
</dbReference>
<dbReference type="SMART" id="SM00850">
    <property type="entry name" value="LytTR"/>
    <property type="match status" value="1"/>
</dbReference>
<dbReference type="AlphaFoldDB" id="A0A9D2M1N0"/>
<keyword evidence="6" id="KW-0238">DNA-binding</keyword>
<dbReference type="SMART" id="SM00448">
    <property type="entry name" value="REC"/>
    <property type="match status" value="1"/>
</dbReference>
<feature type="domain" description="HTH LytTR-type" evidence="5">
    <location>
        <begin position="128"/>
        <end position="220"/>
    </location>
</feature>
<dbReference type="PROSITE" id="PS50110">
    <property type="entry name" value="RESPONSE_REGULATORY"/>
    <property type="match status" value="1"/>
</dbReference>
<dbReference type="PROSITE" id="PS50930">
    <property type="entry name" value="HTH_LYTTR"/>
    <property type="match status" value="1"/>
</dbReference>
<dbReference type="GO" id="GO:0003677">
    <property type="term" value="F:DNA binding"/>
    <property type="evidence" value="ECO:0007669"/>
    <property type="project" value="UniProtKB-KW"/>
</dbReference>
<dbReference type="GO" id="GO:0000156">
    <property type="term" value="F:phosphorelay response regulator activity"/>
    <property type="evidence" value="ECO:0007669"/>
    <property type="project" value="InterPro"/>
</dbReference>
<proteinExistence type="predicted"/>
<dbReference type="PANTHER" id="PTHR37299">
    <property type="entry name" value="TRANSCRIPTIONAL REGULATOR-RELATED"/>
    <property type="match status" value="1"/>
</dbReference>
<dbReference type="InterPro" id="IPR007492">
    <property type="entry name" value="LytTR_DNA-bd_dom"/>
</dbReference>
<keyword evidence="3" id="KW-0597">Phosphoprotein</keyword>
<dbReference type="Gene3D" id="3.40.50.2300">
    <property type="match status" value="1"/>
</dbReference>
<organism evidence="6 7">
    <name type="scientific">Candidatus Ruthenibacterium avium</name>
    <dbReference type="NCBI Taxonomy" id="2838751"/>
    <lineage>
        <taxon>Bacteria</taxon>
        <taxon>Bacillati</taxon>
        <taxon>Bacillota</taxon>
        <taxon>Clostridia</taxon>
        <taxon>Eubacteriales</taxon>
        <taxon>Oscillospiraceae</taxon>
        <taxon>Ruthenibacterium</taxon>
    </lineage>
</organism>
<evidence type="ECO:0000259" key="5">
    <source>
        <dbReference type="PROSITE" id="PS50930"/>
    </source>
</evidence>
<dbReference type="InterPro" id="IPR011006">
    <property type="entry name" value="CheY-like_superfamily"/>
</dbReference>
<evidence type="ECO:0000313" key="6">
    <source>
        <dbReference type="EMBL" id="HJB39174.1"/>
    </source>
</evidence>
<protein>
    <recommendedName>
        <fullName evidence="1">Stage 0 sporulation protein A homolog</fullName>
    </recommendedName>
</protein>
<evidence type="ECO:0000256" key="3">
    <source>
        <dbReference type="PROSITE-ProRule" id="PRU00169"/>
    </source>
</evidence>
<comment type="caution">
    <text evidence="6">The sequence shown here is derived from an EMBL/GenBank/DDBJ whole genome shotgun (WGS) entry which is preliminary data.</text>
</comment>
<dbReference type="Gene3D" id="2.40.50.1020">
    <property type="entry name" value="LytTr DNA-binding domain"/>
    <property type="match status" value="1"/>
</dbReference>
<accession>A0A9D2M1N0</accession>
<gene>
    <name evidence="6" type="ORF">H9943_02110</name>
</gene>
<name>A0A9D2M1N0_9FIRM</name>